<evidence type="ECO:0000256" key="1">
    <source>
        <dbReference type="ARBA" id="ARBA00004651"/>
    </source>
</evidence>
<protein>
    <submittedName>
        <fullName evidence="8">Peptidase A24A prepilin type IV</fullName>
    </submittedName>
</protein>
<dbReference type="KEGG" id="chd:Calhy_0393"/>
<dbReference type="Proteomes" id="UP000006890">
    <property type="component" value="Chromosome"/>
</dbReference>
<feature type="transmembrane region" description="Helical" evidence="6">
    <location>
        <begin position="51"/>
        <end position="71"/>
    </location>
</feature>
<keyword evidence="2" id="KW-1003">Cell membrane</keyword>
<gene>
    <name evidence="8" type="ordered locus">Calhy_0393</name>
</gene>
<keyword evidence="4 6" id="KW-1133">Transmembrane helix</keyword>
<feature type="domain" description="Prepilin type IV endopeptidase peptidase" evidence="7">
    <location>
        <begin position="11"/>
        <end position="101"/>
    </location>
</feature>
<dbReference type="PANTHER" id="PTHR36506">
    <property type="entry name" value="PREFLAGELLIN PEPTIDASE"/>
    <property type="match status" value="1"/>
</dbReference>
<sequence length="146" mass="15988">MQSLLALLGATVLAAIASYYDIKTRQIPDWIWALAAVLAVAIWQKNILKNGNLMIAILIFICLFLLAYYRLLGGGDLKLISALALLVGGSITTAIAAGTLLQLGFAYWRMLKTGENMWGQRLPLMPFVFFGLVAVVIINLFTKISL</sequence>
<evidence type="ECO:0000256" key="4">
    <source>
        <dbReference type="ARBA" id="ARBA00022989"/>
    </source>
</evidence>
<feature type="transmembrane region" description="Helical" evidence="6">
    <location>
        <begin position="77"/>
        <end position="101"/>
    </location>
</feature>
<dbReference type="AlphaFoldDB" id="E4QBW7"/>
<dbReference type="GO" id="GO:0005886">
    <property type="term" value="C:plasma membrane"/>
    <property type="evidence" value="ECO:0007669"/>
    <property type="project" value="UniProtKB-SubCell"/>
</dbReference>
<dbReference type="HOGENOM" id="CLU_1764628_0_0_9"/>
<proteinExistence type="predicted"/>
<dbReference type="InterPro" id="IPR000045">
    <property type="entry name" value="Prepilin_IV_endopep_pep"/>
</dbReference>
<keyword evidence="9" id="KW-1185">Reference proteome</keyword>
<keyword evidence="3 6" id="KW-0812">Transmembrane</keyword>
<evidence type="ECO:0000256" key="5">
    <source>
        <dbReference type="ARBA" id="ARBA00023136"/>
    </source>
</evidence>
<keyword evidence="5 6" id="KW-0472">Membrane</keyword>
<dbReference type="InterPro" id="IPR052218">
    <property type="entry name" value="Preflagellin_Peptidase"/>
</dbReference>
<dbReference type="EMBL" id="CP002219">
    <property type="protein sequence ID" value="ADQ06141.1"/>
    <property type="molecule type" value="Genomic_DNA"/>
</dbReference>
<feature type="transmembrane region" description="Helical" evidence="6">
    <location>
        <begin position="27"/>
        <end position="44"/>
    </location>
</feature>
<dbReference type="Pfam" id="PF01478">
    <property type="entry name" value="Peptidase_A24"/>
    <property type="match status" value="1"/>
</dbReference>
<name>E4QBW7_CALH1</name>
<evidence type="ECO:0000256" key="2">
    <source>
        <dbReference type="ARBA" id="ARBA00022475"/>
    </source>
</evidence>
<evidence type="ECO:0000256" key="6">
    <source>
        <dbReference type="SAM" id="Phobius"/>
    </source>
</evidence>
<reference key="1">
    <citation type="submission" date="2010-09" db="EMBL/GenBank/DDBJ databases">
        <title>Complete sequence of Caldicellulosiruptor hydrothermalis 108.</title>
        <authorList>
            <consortium name="US DOE Joint Genome Institute"/>
            <person name="Lucas S."/>
            <person name="Copeland A."/>
            <person name="Lapidus A."/>
            <person name="Cheng J.-F."/>
            <person name="Bruce D."/>
            <person name="Goodwin L."/>
            <person name="Pitluck S."/>
            <person name="Davenport K."/>
            <person name="Detter J.C."/>
            <person name="Han C."/>
            <person name="Tapia R."/>
            <person name="Land M."/>
            <person name="Hauser L."/>
            <person name="Chang Y.-J."/>
            <person name="Jeffries C."/>
            <person name="Kyrpides N."/>
            <person name="Ivanova N."/>
            <person name="Mikhailova N."/>
            <person name="Blumer-Schuette S.E."/>
            <person name="Kelly R.M."/>
            <person name="Woyke T."/>
        </authorList>
    </citation>
    <scope>NUCLEOTIDE SEQUENCE</scope>
    <source>
        <strain>108</strain>
    </source>
</reference>
<evidence type="ECO:0000313" key="8">
    <source>
        <dbReference type="EMBL" id="ADQ06141.1"/>
    </source>
</evidence>
<dbReference type="OrthoDB" id="1716961at2"/>
<feature type="transmembrane region" description="Helical" evidence="6">
    <location>
        <begin position="122"/>
        <end position="141"/>
    </location>
</feature>
<accession>E4QBW7</accession>
<evidence type="ECO:0000256" key="3">
    <source>
        <dbReference type="ARBA" id="ARBA00022692"/>
    </source>
</evidence>
<evidence type="ECO:0000259" key="7">
    <source>
        <dbReference type="Pfam" id="PF01478"/>
    </source>
</evidence>
<dbReference type="PANTHER" id="PTHR36506:SF1">
    <property type="entry name" value="PREFLAGELLIN PEPTIDASE"/>
    <property type="match status" value="1"/>
</dbReference>
<dbReference type="GO" id="GO:0004190">
    <property type="term" value="F:aspartic-type endopeptidase activity"/>
    <property type="evidence" value="ECO:0007669"/>
    <property type="project" value="InterPro"/>
</dbReference>
<reference evidence="8 9" key="2">
    <citation type="journal article" date="2011" name="J. Bacteriol.">
        <title>Complete genome sequences for the anaerobic, extremely thermophilic plant biomass-degrading bacteria Caldicellulosiruptor hydrothermalis, Caldicellulosiruptor kristjanssonii, Caldicellulosiruptor kronotskyensis, Caldicellulosiruptor owensenis, and Caldicellulosiruptor lactoaceticus.</title>
        <authorList>
            <person name="Blumer-Schuette S.E."/>
            <person name="Ozdemir I."/>
            <person name="Mistry D."/>
            <person name="Lucas S."/>
            <person name="Lapidus A."/>
            <person name="Cheng J.F."/>
            <person name="Goodwin L.A."/>
            <person name="Pitluck S."/>
            <person name="Land M.L."/>
            <person name="Hauser L.J."/>
            <person name="Woyke T."/>
            <person name="Mikhailova N."/>
            <person name="Pati A."/>
            <person name="Kyrpides N.C."/>
            <person name="Ivanova N."/>
            <person name="Detter J.C."/>
            <person name="Walston-Davenport K."/>
            <person name="Han S."/>
            <person name="Adams M.W."/>
            <person name="Kelly R.M."/>
        </authorList>
    </citation>
    <scope>NUCLEOTIDE SEQUENCE [LARGE SCALE GENOMIC DNA]</scope>
    <source>
        <strain evidence="9">DSM 18901 / VKM B-2411 / 108</strain>
    </source>
</reference>
<dbReference type="RefSeq" id="WP_013402350.1">
    <property type="nucleotide sequence ID" value="NC_014652.1"/>
</dbReference>
<comment type="subcellular location">
    <subcellularLocation>
        <location evidence="1">Cell membrane</location>
        <topology evidence="1">Multi-pass membrane protein</topology>
    </subcellularLocation>
</comment>
<organism evidence="8 9">
    <name type="scientific">Caldicellulosiruptor hydrothermalis (strain DSM 18901 / VKM B-2411 / 108)</name>
    <dbReference type="NCBI Taxonomy" id="632292"/>
    <lineage>
        <taxon>Bacteria</taxon>
        <taxon>Bacillati</taxon>
        <taxon>Bacillota</taxon>
        <taxon>Bacillota incertae sedis</taxon>
        <taxon>Caldicellulosiruptorales</taxon>
        <taxon>Caldicellulosiruptoraceae</taxon>
        <taxon>Caldicellulosiruptor</taxon>
    </lineage>
</organism>
<dbReference type="STRING" id="632292.Calhy_0393"/>
<evidence type="ECO:0000313" key="9">
    <source>
        <dbReference type="Proteomes" id="UP000006890"/>
    </source>
</evidence>
<dbReference type="Gene3D" id="1.20.120.1220">
    <property type="match status" value="1"/>
</dbReference>